<keyword evidence="3" id="KW-1185">Reference proteome</keyword>
<dbReference type="Proteomes" id="UP001177003">
    <property type="component" value="Chromosome 1"/>
</dbReference>
<feature type="transmembrane region" description="Helical" evidence="1">
    <location>
        <begin position="146"/>
        <end position="164"/>
    </location>
</feature>
<name>A0AA35V010_LACSI</name>
<dbReference type="AlphaFoldDB" id="A0AA35V010"/>
<evidence type="ECO:0000313" key="2">
    <source>
        <dbReference type="EMBL" id="CAI9267844.1"/>
    </source>
</evidence>
<keyword evidence="1" id="KW-1133">Transmembrane helix</keyword>
<evidence type="ECO:0000256" key="1">
    <source>
        <dbReference type="SAM" id="Phobius"/>
    </source>
</evidence>
<dbReference type="Gene3D" id="3.90.1280.20">
    <property type="match status" value="1"/>
</dbReference>
<reference evidence="2" key="1">
    <citation type="submission" date="2023-04" db="EMBL/GenBank/DDBJ databases">
        <authorList>
            <person name="Vijverberg K."/>
            <person name="Xiong W."/>
            <person name="Schranz E."/>
        </authorList>
    </citation>
    <scope>NUCLEOTIDE SEQUENCE</scope>
</reference>
<gene>
    <name evidence="2" type="ORF">LSALG_LOCUS8301</name>
</gene>
<keyword evidence="1" id="KW-0812">Transmembrane</keyword>
<proteinExistence type="predicted"/>
<accession>A0AA35V010</accession>
<feature type="transmembrane region" description="Helical" evidence="1">
    <location>
        <begin position="12"/>
        <end position="31"/>
    </location>
</feature>
<evidence type="ECO:0000313" key="3">
    <source>
        <dbReference type="Proteomes" id="UP001177003"/>
    </source>
</evidence>
<dbReference type="EMBL" id="OX465077">
    <property type="protein sequence ID" value="CAI9267844.1"/>
    <property type="molecule type" value="Genomic_DNA"/>
</dbReference>
<organism evidence="2 3">
    <name type="scientific">Lactuca saligna</name>
    <name type="common">Willowleaf lettuce</name>
    <dbReference type="NCBI Taxonomy" id="75948"/>
    <lineage>
        <taxon>Eukaryota</taxon>
        <taxon>Viridiplantae</taxon>
        <taxon>Streptophyta</taxon>
        <taxon>Embryophyta</taxon>
        <taxon>Tracheophyta</taxon>
        <taxon>Spermatophyta</taxon>
        <taxon>Magnoliopsida</taxon>
        <taxon>eudicotyledons</taxon>
        <taxon>Gunneridae</taxon>
        <taxon>Pentapetalae</taxon>
        <taxon>asterids</taxon>
        <taxon>campanulids</taxon>
        <taxon>Asterales</taxon>
        <taxon>Asteraceae</taxon>
        <taxon>Cichorioideae</taxon>
        <taxon>Cichorieae</taxon>
        <taxon>Lactucinae</taxon>
        <taxon>Lactuca</taxon>
    </lineage>
</organism>
<keyword evidence="1" id="KW-0472">Membrane</keyword>
<protein>
    <submittedName>
        <fullName evidence="2">Uncharacterized protein</fullName>
    </submittedName>
</protein>
<dbReference type="InterPro" id="IPR046342">
    <property type="entry name" value="CBS_dom_sf"/>
</dbReference>
<dbReference type="SUPFAM" id="SSF54631">
    <property type="entry name" value="CBS-domain pair"/>
    <property type="match status" value="1"/>
</dbReference>
<sequence>MNTPVSKVMKKNLIYVFSITLVVESLQNLVLDTENDEVIALLNIAKCLSYAIGRMENAAEKEKARAAAVEGVGKHWGTTLLGPNTIVAVSPFDTVVMVTKKMLEFRVSSAIVTVDNKARQIIISNDILTQVIAQDLPAESTSVEKVPTPFLFFITIFFLLRFCLFS</sequence>